<feature type="chain" id="PRO_5041745171" evidence="1">
    <location>
        <begin position="19"/>
        <end position="149"/>
    </location>
</feature>
<comment type="caution">
    <text evidence="2">The sequence shown here is derived from an EMBL/GenBank/DDBJ whole genome shotgun (WGS) entry which is preliminary data.</text>
</comment>
<keyword evidence="1" id="KW-0732">Signal</keyword>
<evidence type="ECO:0000256" key="1">
    <source>
        <dbReference type="SAM" id="SignalP"/>
    </source>
</evidence>
<feature type="signal peptide" evidence="1">
    <location>
        <begin position="1"/>
        <end position="18"/>
    </location>
</feature>
<name>A0AA88I0W3_ARTSF</name>
<dbReference type="AlphaFoldDB" id="A0AA88I0W3"/>
<sequence length="149" mass="17119">MNAYLTVLLVAVAPSVLSAAIAEAQDRDVIEISMPQKRAGPRRIGRKPNALLSEWPFDDGQLSPYSGYHSQYFLKAAKAIPRLGRRWDVSPRDELIRELSEIANQDSSEDLKAFEDSSVLEDPLNELLSRYYEIWLKRRRQNEINEIEM</sequence>
<proteinExistence type="predicted"/>
<protein>
    <submittedName>
        <fullName evidence="2">Uncharacterized protein</fullName>
    </submittedName>
</protein>
<accession>A0AA88I0W3</accession>
<dbReference type="Proteomes" id="UP001187531">
    <property type="component" value="Unassembled WGS sequence"/>
</dbReference>
<evidence type="ECO:0000313" key="3">
    <source>
        <dbReference type="Proteomes" id="UP001187531"/>
    </source>
</evidence>
<keyword evidence="3" id="KW-1185">Reference proteome</keyword>
<gene>
    <name evidence="2" type="ORF">QYM36_006674</name>
</gene>
<dbReference type="EMBL" id="JAVRJZ010000010">
    <property type="protein sequence ID" value="KAK2717966.1"/>
    <property type="molecule type" value="Genomic_DNA"/>
</dbReference>
<evidence type="ECO:0000313" key="2">
    <source>
        <dbReference type="EMBL" id="KAK2717966.1"/>
    </source>
</evidence>
<organism evidence="2 3">
    <name type="scientific">Artemia franciscana</name>
    <name type="common">Brine shrimp</name>
    <name type="synonym">Artemia sanfranciscana</name>
    <dbReference type="NCBI Taxonomy" id="6661"/>
    <lineage>
        <taxon>Eukaryota</taxon>
        <taxon>Metazoa</taxon>
        <taxon>Ecdysozoa</taxon>
        <taxon>Arthropoda</taxon>
        <taxon>Crustacea</taxon>
        <taxon>Branchiopoda</taxon>
        <taxon>Anostraca</taxon>
        <taxon>Artemiidae</taxon>
        <taxon>Artemia</taxon>
    </lineage>
</organism>
<reference evidence="2" key="1">
    <citation type="submission" date="2023-07" db="EMBL/GenBank/DDBJ databases">
        <title>Chromosome-level genome assembly of Artemia franciscana.</title>
        <authorList>
            <person name="Jo E."/>
        </authorList>
    </citation>
    <scope>NUCLEOTIDE SEQUENCE</scope>
    <source>
        <tissue evidence="2">Whole body</tissue>
    </source>
</reference>